<dbReference type="Gene3D" id="2.10.25.10">
    <property type="entry name" value="Laminin"/>
    <property type="match status" value="1"/>
</dbReference>
<dbReference type="InterPro" id="IPR007110">
    <property type="entry name" value="Ig-like_dom"/>
</dbReference>
<dbReference type="PROSITE" id="PS01186">
    <property type="entry name" value="EGF_2"/>
    <property type="match status" value="1"/>
</dbReference>
<evidence type="ECO:0000313" key="2">
    <source>
        <dbReference type="EMBL" id="CAL4166706.1"/>
    </source>
</evidence>
<protein>
    <recommendedName>
        <fullName evidence="1">Ig-like domain-containing protein</fullName>
    </recommendedName>
</protein>
<evidence type="ECO:0000259" key="1">
    <source>
        <dbReference type="PROSITE" id="PS50835"/>
    </source>
</evidence>
<dbReference type="InterPro" id="IPR013783">
    <property type="entry name" value="Ig-like_fold"/>
</dbReference>
<dbReference type="InterPro" id="IPR000742">
    <property type="entry name" value="EGF"/>
</dbReference>
<dbReference type="Gene3D" id="2.60.40.10">
    <property type="entry name" value="Immunoglobulins"/>
    <property type="match status" value="1"/>
</dbReference>
<name>A0AAV2S8C3_MEGNR</name>
<dbReference type="Pfam" id="PF13927">
    <property type="entry name" value="Ig_3"/>
    <property type="match status" value="1"/>
</dbReference>
<comment type="caution">
    <text evidence="2">The sequence shown here is derived from an EMBL/GenBank/DDBJ whole genome shotgun (WGS) entry which is preliminary data.</text>
</comment>
<dbReference type="SUPFAM" id="SSF48726">
    <property type="entry name" value="Immunoglobulin"/>
    <property type="match status" value="1"/>
</dbReference>
<feature type="non-terminal residue" evidence="2">
    <location>
        <position position="178"/>
    </location>
</feature>
<evidence type="ECO:0000313" key="3">
    <source>
        <dbReference type="Proteomes" id="UP001497623"/>
    </source>
</evidence>
<dbReference type="PROSITE" id="PS00022">
    <property type="entry name" value="EGF_1"/>
    <property type="match status" value="1"/>
</dbReference>
<dbReference type="PANTHER" id="PTHR21261">
    <property type="entry name" value="BEAT PROTEIN"/>
    <property type="match status" value="1"/>
</dbReference>
<accession>A0AAV2S8C3</accession>
<dbReference type="InterPro" id="IPR036179">
    <property type="entry name" value="Ig-like_dom_sf"/>
</dbReference>
<proteinExistence type="predicted"/>
<dbReference type="AlphaFoldDB" id="A0AAV2S8C3"/>
<dbReference type="PANTHER" id="PTHR21261:SF15">
    <property type="entry name" value="BEATEN PATH IIIA, ISOFORM D-RELATED"/>
    <property type="match status" value="1"/>
</dbReference>
<sequence>DCTDGCGGSNGLCTGPNSCTCNIGYKGSSCGSYDCPLGCGDSNGRCTGPNSCTCNIGYTGASCESWAVLGVQVENISVPEPAVVGHTARLECKWSGQDWYSIRWYKDDENIFTIIPKTKVKEATDDVHGVTVDVDSSNEYVVFLKDVVAATAGEYKCEVMGGKPHFVTSVLTKTLTVA</sequence>
<feature type="domain" description="Ig-like" evidence="1">
    <location>
        <begin position="85"/>
        <end position="176"/>
    </location>
</feature>
<keyword evidence="3" id="KW-1185">Reference proteome</keyword>
<organism evidence="2 3">
    <name type="scientific">Meganyctiphanes norvegica</name>
    <name type="common">Northern krill</name>
    <name type="synonym">Thysanopoda norvegica</name>
    <dbReference type="NCBI Taxonomy" id="48144"/>
    <lineage>
        <taxon>Eukaryota</taxon>
        <taxon>Metazoa</taxon>
        <taxon>Ecdysozoa</taxon>
        <taxon>Arthropoda</taxon>
        <taxon>Crustacea</taxon>
        <taxon>Multicrustacea</taxon>
        <taxon>Malacostraca</taxon>
        <taxon>Eumalacostraca</taxon>
        <taxon>Eucarida</taxon>
        <taxon>Euphausiacea</taxon>
        <taxon>Euphausiidae</taxon>
        <taxon>Meganyctiphanes</taxon>
    </lineage>
</organism>
<dbReference type="Proteomes" id="UP001497623">
    <property type="component" value="Unassembled WGS sequence"/>
</dbReference>
<dbReference type="EMBL" id="CAXKWB010048509">
    <property type="protein sequence ID" value="CAL4166706.1"/>
    <property type="molecule type" value="Genomic_DNA"/>
</dbReference>
<gene>
    <name evidence="2" type="ORF">MNOR_LOCUS33492</name>
</gene>
<reference evidence="2 3" key="1">
    <citation type="submission" date="2024-05" db="EMBL/GenBank/DDBJ databases">
        <authorList>
            <person name="Wallberg A."/>
        </authorList>
    </citation>
    <scope>NUCLEOTIDE SEQUENCE [LARGE SCALE GENOMIC DNA]</scope>
</reference>
<dbReference type="PROSITE" id="PS50835">
    <property type="entry name" value="IG_LIKE"/>
    <property type="match status" value="1"/>
</dbReference>
<feature type="non-terminal residue" evidence="2">
    <location>
        <position position="1"/>
    </location>
</feature>